<evidence type="ECO:0000259" key="2">
    <source>
        <dbReference type="Pfam" id="PF04038"/>
    </source>
</evidence>
<name>A0AA37F9Q4_9ARCH</name>
<dbReference type="EMBL" id="BMNY01000001">
    <property type="protein sequence ID" value="GGM74867.1"/>
    <property type="molecule type" value="Genomic_DNA"/>
</dbReference>
<protein>
    <recommendedName>
        <fullName evidence="1">Dihydroneopterin aldolase</fullName>
        <shortName evidence="1">DHNA</shortName>
        <ecNumber evidence="1">4.1.2.25</ecNumber>
    </recommendedName>
    <alternativeName>
        <fullName evidence="1">7,8-dihydroneopterin aldolase</fullName>
    </alternativeName>
</protein>
<comment type="catalytic activity">
    <reaction evidence="1">
        <text>7,8-dihydroneopterin = 6-hydroxymethyl-7,8-dihydropterin + glycolaldehyde</text>
        <dbReference type="Rhea" id="RHEA:10540"/>
        <dbReference type="ChEBI" id="CHEBI:17001"/>
        <dbReference type="ChEBI" id="CHEBI:17071"/>
        <dbReference type="ChEBI" id="CHEBI:44841"/>
        <dbReference type="EC" id="4.1.2.25"/>
    </reaction>
</comment>
<feature type="binding site" evidence="1">
    <location>
        <position position="22"/>
    </location>
    <ligand>
        <name>substrate</name>
    </ligand>
</feature>
<organism evidence="3 4">
    <name type="scientific">Thermogymnomonas acidicola</name>
    <dbReference type="NCBI Taxonomy" id="399579"/>
    <lineage>
        <taxon>Archaea</taxon>
        <taxon>Methanobacteriati</taxon>
        <taxon>Thermoplasmatota</taxon>
        <taxon>Thermoplasmata</taxon>
        <taxon>Thermoplasmatales</taxon>
        <taxon>Thermogymnomonas</taxon>
    </lineage>
</organism>
<keyword evidence="4" id="KW-1185">Reference proteome</keyword>
<feature type="binding site" evidence="1">
    <location>
        <position position="118"/>
    </location>
    <ligand>
        <name>substrate</name>
    </ligand>
</feature>
<keyword evidence="1" id="KW-0456">Lyase</keyword>
<evidence type="ECO:0000313" key="4">
    <source>
        <dbReference type="Proteomes" id="UP000632195"/>
    </source>
</evidence>
<proteinExistence type="inferred from homology"/>
<sequence length="126" mass="14684">MAMHDPAQKYFNCTERDRAVFEAGIKLGTLYHQYVGVPLNLSNVDALERAMEGSLRVQPFVTDARVRIDRESIHKRQGVYKYITLYGEMLDVQVEVTYGSVRVRARLRYVEDMDYPLMYVEDVREG</sequence>
<comment type="subunit">
    <text evidence="1">Homotetramer.</text>
</comment>
<dbReference type="InterPro" id="IPR036839">
    <property type="entry name" value="MptD_sf"/>
</dbReference>
<dbReference type="EC" id="4.1.2.25" evidence="1"/>
<dbReference type="InterPro" id="IPR027508">
    <property type="entry name" value="DHN_aldolase_MptD"/>
</dbReference>
<reference evidence="3" key="1">
    <citation type="journal article" date="2014" name="Int. J. Syst. Evol. Microbiol.">
        <title>Complete genome sequence of Corynebacterium casei LMG S-19264T (=DSM 44701T), isolated from a smear-ripened cheese.</title>
        <authorList>
            <consortium name="US DOE Joint Genome Institute (JGI-PGF)"/>
            <person name="Walter F."/>
            <person name="Albersmeier A."/>
            <person name="Kalinowski J."/>
            <person name="Ruckert C."/>
        </authorList>
    </citation>
    <scope>NUCLEOTIDE SEQUENCE</scope>
    <source>
        <strain evidence="3">JCM 13583</strain>
    </source>
</reference>
<reference evidence="3" key="2">
    <citation type="submission" date="2022-09" db="EMBL/GenBank/DDBJ databases">
        <authorList>
            <person name="Sun Q."/>
            <person name="Ohkuma M."/>
        </authorList>
    </citation>
    <scope>NUCLEOTIDE SEQUENCE</scope>
    <source>
        <strain evidence="3">JCM 13583</strain>
    </source>
</reference>
<accession>A0AA37F9Q4</accession>
<dbReference type="Gene3D" id="3.30.1300.20">
    <property type="entry name" value="7,8-dihydroneopterin aldolase (MptD)"/>
    <property type="match status" value="1"/>
</dbReference>
<comment type="similarity">
    <text evidence="1">Belongs to the archaeal dihydroneopterin aldolase family.</text>
</comment>
<dbReference type="AlphaFoldDB" id="A0AA37F9Q4"/>
<feature type="domain" description="Dihydroneopterin aldolase MtpD C-terminal" evidence="2">
    <location>
        <begin position="14"/>
        <end position="121"/>
    </location>
</feature>
<dbReference type="GO" id="GO:0004150">
    <property type="term" value="F:dihydroneopterin aldolase activity"/>
    <property type="evidence" value="ECO:0007669"/>
    <property type="project" value="UniProtKB-UniRule"/>
</dbReference>
<evidence type="ECO:0000313" key="3">
    <source>
        <dbReference type="EMBL" id="GGM74867.1"/>
    </source>
</evidence>
<comment type="function">
    <text evidence="1">Catalyzes the conversion of 7,8-dihydroneopterin (H2Neo) to 6-hydroxymethyl-7,8-dihydropterin (6-HMD).</text>
</comment>
<dbReference type="Proteomes" id="UP000632195">
    <property type="component" value="Unassembled WGS sequence"/>
</dbReference>
<evidence type="ECO:0000256" key="1">
    <source>
        <dbReference type="HAMAP-Rule" id="MF_02130"/>
    </source>
</evidence>
<dbReference type="SUPFAM" id="SSF143560">
    <property type="entry name" value="MK0786-like"/>
    <property type="match status" value="1"/>
</dbReference>
<gene>
    <name evidence="1" type="primary">mptD</name>
    <name evidence="3" type="ORF">GCM10007108_11080</name>
</gene>
<dbReference type="InterPro" id="IPR007181">
    <property type="entry name" value="MtpD_C"/>
</dbReference>
<dbReference type="Pfam" id="PF04038">
    <property type="entry name" value="DHNA"/>
    <property type="match status" value="1"/>
</dbReference>
<dbReference type="HAMAP" id="MF_02130">
    <property type="entry name" value="DHNA_arch"/>
    <property type="match status" value="1"/>
</dbReference>
<comment type="caution">
    <text evidence="3">The sequence shown here is derived from an EMBL/GenBank/DDBJ whole genome shotgun (WGS) entry which is preliminary data.</text>
</comment>